<reference evidence="2" key="2">
    <citation type="submission" date="2015-01" db="EMBL/GenBank/DDBJ databases">
        <title>Evolutionary Origins and Diversification of the Mycorrhizal Mutualists.</title>
        <authorList>
            <consortium name="DOE Joint Genome Institute"/>
            <consortium name="Mycorrhizal Genomics Consortium"/>
            <person name="Kohler A."/>
            <person name="Kuo A."/>
            <person name="Nagy L.G."/>
            <person name="Floudas D."/>
            <person name="Copeland A."/>
            <person name="Barry K.W."/>
            <person name="Cichocki N."/>
            <person name="Veneault-Fourrey C."/>
            <person name="LaButti K."/>
            <person name="Lindquist E.A."/>
            <person name="Lipzen A."/>
            <person name="Lundell T."/>
            <person name="Morin E."/>
            <person name="Murat C."/>
            <person name="Riley R."/>
            <person name="Ohm R."/>
            <person name="Sun H."/>
            <person name="Tunlid A."/>
            <person name="Henrissat B."/>
            <person name="Grigoriev I.V."/>
            <person name="Hibbett D.S."/>
            <person name="Martin F."/>
        </authorList>
    </citation>
    <scope>NUCLEOTIDE SEQUENCE [LARGE SCALE GENOMIC DNA]</scope>
    <source>
        <strain evidence="2">Ve08.2h10</strain>
    </source>
</reference>
<dbReference type="Proteomes" id="UP000054538">
    <property type="component" value="Unassembled WGS sequence"/>
</dbReference>
<dbReference type="InParanoid" id="A0A0D0DVX5"/>
<protein>
    <submittedName>
        <fullName evidence="1">Uncharacterized protein</fullName>
    </submittedName>
</protein>
<dbReference type="HOGENOM" id="CLU_1816413_0_0_1"/>
<evidence type="ECO:0000313" key="1">
    <source>
        <dbReference type="EMBL" id="KIK93806.1"/>
    </source>
</evidence>
<organism evidence="1 2">
    <name type="scientific">Paxillus rubicundulus Ve08.2h10</name>
    <dbReference type="NCBI Taxonomy" id="930991"/>
    <lineage>
        <taxon>Eukaryota</taxon>
        <taxon>Fungi</taxon>
        <taxon>Dikarya</taxon>
        <taxon>Basidiomycota</taxon>
        <taxon>Agaricomycotina</taxon>
        <taxon>Agaricomycetes</taxon>
        <taxon>Agaricomycetidae</taxon>
        <taxon>Boletales</taxon>
        <taxon>Paxilineae</taxon>
        <taxon>Paxillaceae</taxon>
        <taxon>Paxillus</taxon>
    </lineage>
</organism>
<reference evidence="1 2" key="1">
    <citation type="submission" date="2014-04" db="EMBL/GenBank/DDBJ databases">
        <authorList>
            <consortium name="DOE Joint Genome Institute"/>
            <person name="Kuo A."/>
            <person name="Kohler A."/>
            <person name="Jargeat P."/>
            <person name="Nagy L.G."/>
            <person name="Floudas D."/>
            <person name="Copeland A."/>
            <person name="Barry K.W."/>
            <person name="Cichocki N."/>
            <person name="Veneault-Fourrey C."/>
            <person name="LaButti K."/>
            <person name="Lindquist E.A."/>
            <person name="Lipzen A."/>
            <person name="Lundell T."/>
            <person name="Morin E."/>
            <person name="Murat C."/>
            <person name="Sun H."/>
            <person name="Tunlid A."/>
            <person name="Henrissat B."/>
            <person name="Grigoriev I.V."/>
            <person name="Hibbett D.S."/>
            <person name="Martin F."/>
            <person name="Nordberg H.P."/>
            <person name="Cantor M.N."/>
            <person name="Hua S.X."/>
        </authorList>
    </citation>
    <scope>NUCLEOTIDE SEQUENCE [LARGE SCALE GENOMIC DNA]</scope>
    <source>
        <strain evidence="1 2">Ve08.2h10</strain>
    </source>
</reference>
<proteinExistence type="predicted"/>
<dbReference type="OrthoDB" id="3260136at2759"/>
<evidence type="ECO:0000313" key="2">
    <source>
        <dbReference type="Proteomes" id="UP000054538"/>
    </source>
</evidence>
<dbReference type="AlphaFoldDB" id="A0A0D0DVX5"/>
<keyword evidence="2" id="KW-1185">Reference proteome</keyword>
<dbReference type="EMBL" id="KN825153">
    <property type="protein sequence ID" value="KIK93806.1"/>
    <property type="molecule type" value="Genomic_DNA"/>
</dbReference>
<name>A0A0D0DVX5_9AGAM</name>
<sequence>MGTEGLLDIDLAAREGLQQLGYNQATTKTRGLFHTLFTIMAVPYGLAAPIATSPVGGGPVVKFGGSVVTDHLFHIALTLLSISRDMFRLSNIGRRVLLMLSPSTSVLQAIIFLDQRVTRGGRKLDHHIERYIRYLISSCWNL</sequence>
<gene>
    <name evidence="1" type="ORF">PAXRUDRAFT_12427</name>
</gene>
<accession>A0A0D0DVX5</accession>